<sequence length="103" mass="11939">MLINYQMLAVEMRRQSSLVVAFSSSQFIGICHDKHECNPDPSFLNPLYLAPSFSSLLHCCFSRKQPSSRPRCACRLWENKNHSEATIFPALMVFLWMLRVMRA</sequence>
<accession>A0AAD6MEB3</accession>
<gene>
    <name evidence="1" type="ORF">NC653_026528</name>
</gene>
<dbReference type="Proteomes" id="UP001164929">
    <property type="component" value="Chromosome 10"/>
</dbReference>
<dbReference type="AlphaFoldDB" id="A0AAD6MEB3"/>
<name>A0AAD6MEB3_9ROSI</name>
<dbReference type="EMBL" id="JAQIZT010000010">
    <property type="protein sequence ID" value="KAJ6983742.1"/>
    <property type="molecule type" value="Genomic_DNA"/>
</dbReference>
<protein>
    <submittedName>
        <fullName evidence="1">Uncharacterized protein</fullName>
    </submittedName>
</protein>
<organism evidence="1 2">
    <name type="scientific">Populus alba x Populus x berolinensis</name>
    <dbReference type="NCBI Taxonomy" id="444605"/>
    <lineage>
        <taxon>Eukaryota</taxon>
        <taxon>Viridiplantae</taxon>
        <taxon>Streptophyta</taxon>
        <taxon>Embryophyta</taxon>
        <taxon>Tracheophyta</taxon>
        <taxon>Spermatophyta</taxon>
        <taxon>Magnoliopsida</taxon>
        <taxon>eudicotyledons</taxon>
        <taxon>Gunneridae</taxon>
        <taxon>Pentapetalae</taxon>
        <taxon>rosids</taxon>
        <taxon>fabids</taxon>
        <taxon>Malpighiales</taxon>
        <taxon>Salicaceae</taxon>
        <taxon>Saliceae</taxon>
        <taxon>Populus</taxon>
    </lineage>
</organism>
<keyword evidence="2" id="KW-1185">Reference proteome</keyword>
<evidence type="ECO:0000313" key="1">
    <source>
        <dbReference type="EMBL" id="KAJ6983742.1"/>
    </source>
</evidence>
<comment type="caution">
    <text evidence="1">The sequence shown here is derived from an EMBL/GenBank/DDBJ whole genome shotgun (WGS) entry which is preliminary data.</text>
</comment>
<evidence type="ECO:0000313" key="2">
    <source>
        <dbReference type="Proteomes" id="UP001164929"/>
    </source>
</evidence>
<proteinExistence type="predicted"/>
<reference evidence="1" key="1">
    <citation type="journal article" date="2023" name="Mol. Ecol. Resour.">
        <title>Chromosome-level genome assembly of a triploid poplar Populus alba 'Berolinensis'.</title>
        <authorList>
            <person name="Chen S."/>
            <person name="Yu Y."/>
            <person name="Wang X."/>
            <person name="Wang S."/>
            <person name="Zhang T."/>
            <person name="Zhou Y."/>
            <person name="He R."/>
            <person name="Meng N."/>
            <person name="Wang Y."/>
            <person name="Liu W."/>
            <person name="Liu Z."/>
            <person name="Liu J."/>
            <person name="Guo Q."/>
            <person name="Huang H."/>
            <person name="Sederoff R.R."/>
            <person name="Wang G."/>
            <person name="Qu G."/>
            <person name="Chen S."/>
        </authorList>
    </citation>
    <scope>NUCLEOTIDE SEQUENCE</scope>
    <source>
        <strain evidence="1">SC-2020</strain>
    </source>
</reference>